<evidence type="ECO:0000313" key="5">
    <source>
        <dbReference type="EMBL" id="KDO30592.1"/>
    </source>
</evidence>
<gene>
    <name evidence="5" type="ORF">SPRG_04492</name>
</gene>
<dbReference type="KEGG" id="spar:SPRG_04492"/>
<dbReference type="InterPro" id="IPR029063">
    <property type="entry name" value="SAM-dependent_MTases_sf"/>
</dbReference>
<comment type="similarity">
    <text evidence="1">Belongs to the methyltransferase superfamily.</text>
</comment>
<dbReference type="GO" id="GO:0008757">
    <property type="term" value="F:S-adenosylmethionine-dependent methyltransferase activity"/>
    <property type="evidence" value="ECO:0007669"/>
    <property type="project" value="InterPro"/>
</dbReference>
<dbReference type="PANTHER" id="PTHR12176">
    <property type="entry name" value="SAM-DEPENDENT METHYLTRANSFERASE SUPERFAMILY PROTEIN"/>
    <property type="match status" value="1"/>
</dbReference>
<evidence type="ECO:0000313" key="6">
    <source>
        <dbReference type="Proteomes" id="UP000030745"/>
    </source>
</evidence>
<dbReference type="EMBL" id="KK583201">
    <property type="protein sequence ID" value="KDO30592.1"/>
    <property type="molecule type" value="Genomic_DNA"/>
</dbReference>
<dbReference type="InterPro" id="IPR013216">
    <property type="entry name" value="Methyltransf_11"/>
</dbReference>
<evidence type="ECO:0000256" key="2">
    <source>
        <dbReference type="ARBA" id="ARBA00022603"/>
    </source>
</evidence>
<sequence>MAASSTGTRGTSAGNRTSRDVYFPYGVIQKGLEPFFKPSKAERILILGCGTSSMGHDMLAAGFHDITCMDFSPAAIRIVTQRQAPPMDGRPAPKYVLMDARDMAAFPSASFDAVIDKGVLDAVVCGVANSAGAGQMMDEIHRVLTADGACFVFSNGSYASRAPYIDCNAASWQINQISIGT</sequence>
<name>A0A067CUY5_SAPPC</name>
<organism evidence="5 6">
    <name type="scientific">Saprolegnia parasitica (strain CBS 223.65)</name>
    <dbReference type="NCBI Taxonomy" id="695850"/>
    <lineage>
        <taxon>Eukaryota</taxon>
        <taxon>Sar</taxon>
        <taxon>Stramenopiles</taxon>
        <taxon>Oomycota</taxon>
        <taxon>Saprolegniomycetes</taxon>
        <taxon>Saprolegniales</taxon>
        <taxon>Saprolegniaceae</taxon>
        <taxon>Saprolegnia</taxon>
    </lineage>
</organism>
<dbReference type="Proteomes" id="UP000030745">
    <property type="component" value="Unassembled WGS sequence"/>
</dbReference>
<keyword evidence="6" id="KW-1185">Reference proteome</keyword>
<keyword evidence="2" id="KW-0489">Methyltransferase</keyword>
<accession>A0A067CUY5</accession>
<keyword evidence="3" id="KW-0808">Transferase</keyword>
<dbReference type="OrthoDB" id="411785at2759"/>
<dbReference type="VEuPathDB" id="FungiDB:SPRG_04492"/>
<evidence type="ECO:0000256" key="1">
    <source>
        <dbReference type="ARBA" id="ARBA00008361"/>
    </source>
</evidence>
<dbReference type="CDD" id="cd02440">
    <property type="entry name" value="AdoMet_MTases"/>
    <property type="match status" value="1"/>
</dbReference>
<dbReference type="AlphaFoldDB" id="A0A067CUY5"/>
<dbReference type="SUPFAM" id="SSF53335">
    <property type="entry name" value="S-adenosyl-L-methionine-dependent methyltransferases"/>
    <property type="match status" value="1"/>
</dbReference>
<evidence type="ECO:0000259" key="4">
    <source>
        <dbReference type="Pfam" id="PF08241"/>
    </source>
</evidence>
<protein>
    <recommendedName>
        <fullName evidence="4">Methyltransferase type 11 domain-containing protein</fullName>
    </recommendedName>
</protein>
<feature type="domain" description="Methyltransferase type 11" evidence="4">
    <location>
        <begin position="47"/>
        <end position="151"/>
    </location>
</feature>
<dbReference type="PANTHER" id="PTHR12176:SF79">
    <property type="entry name" value="METHYLTRANSFERASE TYPE 11 DOMAIN-CONTAINING PROTEIN"/>
    <property type="match status" value="1"/>
</dbReference>
<reference evidence="5 6" key="1">
    <citation type="journal article" date="2013" name="PLoS Genet.">
        <title>Distinctive expansion of potential virulence genes in the genome of the oomycete fish pathogen Saprolegnia parasitica.</title>
        <authorList>
            <person name="Jiang R.H."/>
            <person name="de Bruijn I."/>
            <person name="Haas B.J."/>
            <person name="Belmonte R."/>
            <person name="Lobach L."/>
            <person name="Christie J."/>
            <person name="van den Ackerveken G."/>
            <person name="Bottin A."/>
            <person name="Bulone V."/>
            <person name="Diaz-Moreno S.M."/>
            <person name="Dumas B."/>
            <person name="Fan L."/>
            <person name="Gaulin E."/>
            <person name="Govers F."/>
            <person name="Grenville-Briggs L.J."/>
            <person name="Horner N.R."/>
            <person name="Levin J.Z."/>
            <person name="Mammella M."/>
            <person name="Meijer H.J."/>
            <person name="Morris P."/>
            <person name="Nusbaum C."/>
            <person name="Oome S."/>
            <person name="Phillips A.J."/>
            <person name="van Rooyen D."/>
            <person name="Rzeszutek E."/>
            <person name="Saraiva M."/>
            <person name="Secombes C.J."/>
            <person name="Seidl M.F."/>
            <person name="Snel B."/>
            <person name="Stassen J.H."/>
            <person name="Sykes S."/>
            <person name="Tripathy S."/>
            <person name="van den Berg H."/>
            <person name="Vega-Arreguin J.C."/>
            <person name="Wawra S."/>
            <person name="Young S.K."/>
            <person name="Zeng Q."/>
            <person name="Dieguez-Uribeondo J."/>
            <person name="Russ C."/>
            <person name="Tyler B.M."/>
            <person name="van West P."/>
        </authorList>
    </citation>
    <scope>NUCLEOTIDE SEQUENCE [LARGE SCALE GENOMIC DNA]</scope>
    <source>
        <strain evidence="5 6">CBS 223.65</strain>
    </source>
</reference>
<dbReference type="InterPro" id="IPR051419">
    <property type="entry name" value="Lys/N-term_MeTrsfase_sf"/>
</dbReference>
<dbReference type="GO" id="GO:0032259">
    <property type="term" value="P:methylation"/>
    <property type="evidence" value="ECO:0007669"/>
    <property type="project" value="UniProtKB-KW"/>
</dbReference>
<dbReference type="OMA" id="NDIEHHY"/>
<dbReference type="STRING" id="695850.A0A067CUY5"/>
<evidence type="ECO:0000256" key="3">
    <source>
        <dbReference type="ARBA" id="ARBA00022679"/>
    </source>
</evidence>
<dbReference type="Pfam" id="PF08241">
    <property type="entry name" value="Methyltransf_11"/>
    <property type="match status" value="1"/>
</dbReference>
<dbReference type="GeneID" id="24126935"/>
<dbReference type="Gene3D" id="3.40.50.150">
    <property type="entry name" value="Vaccinia Virus protein VP39"/>
    <property type="match status" value="1"/>
</dbReference>
<proteinExistence type="inferred from homology"/>
<dbReference type="RefSeq" id="XP_012198806.1">
    <property type="nucleotide sequence ID" value="XM_012343416.1"/>
</dbReference>